<dbReference type="Proteomes" id="UP001211907">
    <property type="component" value="Unassembled WGS sequence"/>
</dbReference>
<feature type="coiled-coil region" evidence="1">
    <location>
        <begin position="27"/>
        <end position="54"/>
    </location>
</feature>
<dbReference type="AlphaFoldDB" id="A0AAD5T2I4"/>
<comment type="caution">
    <text evidence="2">The sequence shown here is derived from an EMBL/GenBank/DDBJ whole genome shotgun (WGS) entry which is preliminary data.</text>
</comment>
<keyword evidence="3" id="KW-1185">Reference proteome</keyword>
<evidence type="ECO:0000313" key="3">
    <source>
        <dbReference type="Proteomes" id="UP001211907"/>
    </source>
</evidence>
<dbReference type="EMBL" id="JADGJH010001361">
    <property type="protein sequence ID" value="KAJ3114509.1"/>
    <property type="molecule type" value="Genomic_DNA"/>
</dbReference>
<organism evidence="2 3">
    <name type="scientific">Physocladia obscura</name>
    <dbReference type="NCBI Taxonomy" id="109957"/>
    <lineage>
        <taxon>Eukaryota</taxon>
        <taxon>Fungi</taxon>
        <taxon>Fungi incertae sedis</taxon>
        <taxon>Chytridiomycota</taxon>
        <taxon>Chytridiomycota incertae sedis</taxon>
        <taxon>Chytridiomycetes</taxon>
        <taxon>Chytridiales</taxon>
        <taxon>Chytriomycetaceae</taxon>
        <taxon>Physocladia</taxon>
    </lineage>
</organism>
<accession>A0AAD5T2I4</accession>
<keyword evidence="1" id="KW-0175">Coiled coil</keyword>
<protein>
    <submittedName>
        <fullName evidence="2">Uncharacterized protein</fullName>
    </submittedName>
</protein>
<evidence type="ECO:0000313" key="2">
    <source>
        <dbReference type="EMBL" id="KAJ3114509.1"/>
    </source>
</evidence>
<proteinExistence type="predicted"/>
<gene>
    <name evidence="2" type="ORF">HK100_001643</name>
</gene>
<evidence type="ECO:0000256" key="1">
    <source>
        <dbReference type="SAM" id="Coils"/>
    </source>
</evidence>
<sequence length="86" mass="9500">MNVDQNKAIYELKQHYEERVATAVAVAEMEKVRRVQAESQVEELRKAIVRMQQTHIVGQIPGGGSLGFGGNLSRTELKSGYHFGGA</sequence>
<name>A0AAD5T2I4_9FUNG</name>
<reference evidence="2" key="1">
    <citation type="submission" date="2020-05" db="EMBL/GenBank/DDBJ databases">
        <title>Phylogenomic resolution of chytrid fungi.</title>
        <authorList>
            <person name="Stajich J.E."/>
            <person name="Amses K."/>
            <person name="Simmons R."/>
            <person name="Seto K."/>
            <person name="Myers J."/>
            <person name="Bonds A."/>
            <person name="Quandt C.A."/>
            <person name="Barry K."/>
            <person name="Liu P."/>
            <person name="Grigoriev I."/>
            <person name="Longcore J.E."/>
            <person name="James T.Y."/>
        </authorList>
    </citation>
    <scope>NUCLEOTIDE SEQUENCE</scope>
    <source>
        <strain evidence="2">JEL0513</strain>
    </source>
</reference>